<proteinExistence type="predicted"/>
<dbReference type="EMBL" id="QKWP01001565">
    <property type="protein sequence ID" value="RIB08019.1"/>
    <property type="molecule type" value="Genomic_DNA"/>
</dbReference>
<dbReference type="InterPro" id="IPR001810">
    <property type="entry name" value="F-box_dom"/>
</dbReference>
<evidence type="ECO:0000313" key="3">
    <source>
        <dbReference type="Proteomes" id="UP000266673"/>
    </source>
</evidence>
<dbReference type="Proteomes" id="UP000266673">
    <property type="component" value="Unassembled WGS sequence"/>
</dbReference>
<dbReference type="SUPFAM" id="SSF81383">
    <property type="entry name" value="F-box domain"/>
    <property type="match status" value="1"/>
</dbReference>
<comment type="caution">
    <text evidence="2">The sequence shown here is derived from an EMBL/GenBank/DDBJ whole genome shotgun (WGS) entry which is preliminary data.</text>
</comment>
<keyword evidence="3" id="KW-1185">Reference proteome</keyword>
<protein>
    <recommendedName>
        <fullName evidence="1">F-box domain-containing protein</fullName>
    </recommendedName>
</protein>
<evidence type="ECO:0000259" key="1">
    <source>
        <dbReference type="Pfam" id="PF12937"/>
    </source>
</evidence>
<dbReference type="Pfam" id="PF12937">
    <property type="entry name" value="F-box-like"/>
    <property type="match status" value="1"/>
</dbReference>
<dbReference type="InterPro" id="IPR036047">
    <property type="entry name" value="F-box-like_dom_sf"/>
</dbReference>
<reference evidence="2 3" key="1">
    <citation type="submission" date="2018-06" db="EMBL/GenBank/DDBJ databases">
        <title>Comparative genomics reveals the genomic features of Rhizophagus irregularis, R. cerebriforme, R. diaphanum and Gigaspora rosea, and their symbiotic lifestyle signature.</title>
        <authorList>
            <person name="Morin E."/>
            <person name="San Clemente H."/>
            <person name="Chen E.C.H."/>
            <person name="De La Providencia I."/>
            <person name="Hainaut M."/>
            <person name="Kuo A."/>
            <person name="Kohler A."/>
            <person name="Murat C."/>
            <person name="Tang N."/>
            <person name="Roy S."/>
            <person name="Loubradou J."/>
            <person name="Henrissat B."/>
            <person name="Grigoriev I.V."/>
            <person name="Corradi N."/>
            <person name="Roux C."/>
            <person name="Martin F.M."/>
        </authorList>
    </citation>
    <scope>NUCLEOTIDE SEQUENCE [LARGE SCALE GENOMIC DNA]</scope>
    <source>
        <strain evidence="2 3">DAOM 194757</strain>
    </source>
</reference>
<feature type="domain" description="F-box" evidence="1">
    <location>
        <begin position="3"/>
        <end position="38"/>
    </location>
</feature>
<evidence type="ECO:0000313" key="2">
    <source>
        <dbReference type="EMBL" id="RIB08019.1"/>
    </source>
</evidence>
<dbReference type="AlphaFoldDB" id="A0A397UGU3"/>
<name>A0A397UGU3_9GLOM</name>
<organism evidence="2 3">
    <name type="scientific">Gigaspora rosea</name>
    <dbReference type="NCBI Taxonomy" id="44941"/>
    <lineage>
        <taxon>Eukaryota</taxon>
        <taxon>Fungi</taxon>
        <taxon>Fungi incertae sedis</taxon>
        <taxon>Mucoromycota</taxon>
        <taxon>Glomeromycotina</taxon>
        <taxon>Glomeromycetes</taxon>
        <taxon>Diversisporales</taxon>
        <taxon>Gigasporaceae</taxon>
        <taxon>Gigaspora</taxon>
    </lineage>
</organism>
<dbReference type="OrthoDB" id="2125396at2759"/>
<sequence length="177" mass="21163">MENIFNNLNDEIYSLYSCALVSRHWCKMAVPILWQDPFSSARRPFFISKYFSSLGEDEKFILKKDLEKYGINEEFSNTIFEYAKFLKVLNLWNLENKVRKWIFFKLSYAKMNHIINLLIKLFIESGATLHKLDLNFQVCLELKPVIFYALEENKQFFSRIQHLCLGKIITLEVLLHY</sequence>
<gene>
    <name evidence="2" type="ORF">C2G38_2272264</name>
</gene>
<accession>A0A397UGU3</accession>